<sequence>MAALLVLALVVAVIVAMERTDRRVRAEHRLPEIDDRDIDRTRADLAAHSPAQAAGATHVGAPARHSHLRLAAFR</sequence>
<dbReference type="RefSeq" id="WP_050671005.1">
    <property type="nucleotide sequence ID" value="NZ_LAIR01000002.1"/>
</dbReference>
<keyword evidence="2" id="KW-1185">Reference proteome</keyword>
<dbReference type="Proteomes" id="UP000037397">
    <property type="component" value="Unassembled WGS sequence"/>
</dbReference>
<reference evidence="2" key="1">
    <citation type="submission" date="2015-03" db="EMBL/GenBank/DDBJ databases">
        <title>Luteipulveratus halotolerans sp. nov., a novel actinobacterium (Dermacoccaceae) from Sarawak, Malaysia.</title>
        <authorList>
            <person name="Juboi H."/>
            <person name="Basik A."/>
            <person name="Shamsul S.S."/>
            <person name="Arnold P."/>
            <person name="Schmitt E.K."/>
            <person name="Sanglier J.-J."/>
            <person name="Yeo T."/>
        </authorList>
    </citation>
    <scope>NUCLEOTIDE SEQUENCE [LARGE SCALE GENOMIC DNA]</scope>
    <source>
        <strain evidence="2">C296001</strain>
    </source>
</reference>
<dbReference type="EMBL" id="LAIR01000002">
    <property type="protein sequence ID" value="KNX38533.1"/>
    <property type="molecule type" value="Genomic_DNA"/>
</dbReference>
<proteinExistence type="predicted"/>
<evidence type="ECO:0000313" key="1">
    <source>
        <dbReference type="EMBL" id="KNX38533.1"/>
    </source>
</evidence>
<accession>A0A0L6CLY6</accession>
<dbReference type="STRING" id="1631356.VV01_17470"/>
<protein>
    <submittedName>
        <fullName evidence="1">Uncharacterized protein</fullName>
    </submittedName>
</protein>
<dbReference type="AlphaFoldDB" id="A0A0L6CLY6"/>
<gene>
    <name evidence="1" type="ORF">VV01_17470</name>
</gene>
<name>A0A0L6CLY6_9MICO</name>
<evidence type="ECO:0000313" key="2">
    <source>
        <dbReference type="Proteomes" id="UP000037397"/>
    </source>
</evidence>
<organism evidence="1 2">
    <name type="scientific">Luteipulveratus halotolerans</name>
    <dbReference type="NCBI Taxonomy" id="1631356"/>
    <lineage>
        <taxon>Bacteria</taxon>
        <taxon>Bacillati</taxon>
        <taxon>Actinomycetota</taxon>
        <taxon>Actinomycetes</taxon>
        <taxon>Micrococcales</taxon>
        <taxon>Dermacoccaceae</taxon>
        <taxon>Luteipulveratus</taxon>
    </lineage>
</organism>
<comment type="caution">
    <text evidence="1">The sequence shown here is derived from an EMBL/GenBank/DDBJ whole genome shotgun (WGS) entry which is preliminary data.</text>
</comment>